<keyword evidence="2" id="KW-0472">Membrane</keyword>
<dbReference type="RefSeq" id="WP_091645939.1">
    <property type="nucleotide sequence ID" value="NZ_FOEG01000011.1"/>
</dbReference>
<evidence type="ECO:0000313" key="6">
    <source>
        <dbReference type="Proteomes" id="UP000199657"/>
    </source>
</evidence>
<dbReference type="Proteomes" id="UP000199657">
    <property type="component" value="Unassembled WGS sequence"/>
</dbReference>
<evidence type="ECO:0000256" key="1">
    <source>
        <dbReference type="ARBA" id="ARBA00023237"/>
    </source>
</evidence>
<gene>
    <name evidence="2" type="primary">lptD</name>
    <name evidence="5" type="ORF">SAMN04488052_11176</name>
</gene>
<comment type="caution">
    <text evidence="2">Lacks conserved residue(s) required for the propagation of feature annotation.</text>
</comment>
<keyword evidence="1 2" id="KW-0998">Cell outer membrane</keyword>
<evidence type="ECO:0000259" key="4">
    <source>
        <dbReference type="Pfam" id="PF04453"/>
    </source>
</evidence>
<accession>A0A1H8VCV9</accession>
<feature type="domain" description="LptD C-terminal" evidence="4">
    <location>
        <begin position="311"/>
        <end position="691"/>
    </location>
</feature>
<organism evidence="5 6">
    <name type="scientific">Aquisalimonas asiatica</name>
    <dbReference type="NCBI Taxonomy" id="406100"/>
    <lineage>
        <taxon>Bacteria</taxon>
        <taxon>Pseudomonadati</taxon>
        <taxon>Pseudomonadota</taxon>
        <taxon>Gammaproteobacteria</taxon>
        <taxon>Chromatiales</taxon>
        <taxon>Ectothiorhodospiraceae</taxon>
        <taxon>Aquisalimonas</taxon>
    </lineage>
</organism>
<dbReference type="GO" id="GO:0043165">
    <property type="term" value="P:Gram-negative-bacterium-type cell outer membrane assembly"/>
    <property type="evidence" value="ECO:0007669"/>
    <property type="project" value="UniProtKB-UniRule"/>
</dbReference>
<comment type="subunit">
    <text evidence="2">Component of the lipopolysaccharide transport and assembly complex. Interacts with LptE and LptA.</text>
</comment>
<evidence type="ECO:0000256" key="3">
    <source>
        <dbReference type="SAM" id="MobiDB-lite"/>
    </source>
</evidence>
<reference evidence="5 6" key="1">
    <citation type="submission" date="2016-10" db="EMBL/GenBank/DDBJ databases">
        <authorList>
            <person name="de Groot N.N."/>
        </authorList>
    </citation>
    <scope>NUCLEOTIDE SEQUENCE [LARGE SCALE GENOMIC DNA]</scope>
    <source>
        <strain evidence="5 6">CGMCC 1.6291</strain>
    </source>
</reference>
<name>A0A1H8VCV9_9GAMM</name>
<evidence type="ECO:0000313" key="5">
    <source>
        <dbReference type="EMBL" id="SEP13245.1"/>
    </source>
</evidence>
<comment type="similarity">
    <text evidence="2">Belongs to the LptD family.</text>
</comment>
<feature type="region of interest" description="Disordered" evidence="3">
    <location>
        <begin position="468"/>
        <end position="488"/>
    </location>
</feature>
<dbReference type="InterPro" id="IPR020889">
    <property type="entry name" value="LipoPS_assembly_LptD"/>
</dbReference>
<dbReference type="GO" id="GO:1990351">
    <property type="term" value="C:transporter complex"/>
    <property type="evidence" value="ECO:0007669"/>
    <property type="project" value="TreeGrafter"/>
</dbReference>
<protein>
    <recommendedName>
        <fullName evidence="2">LPS-assembly protein LptD</fullName>
    </recommendedName>
</protein>
<dbReference type="HAMAP" id="MF_01411">
    <property type="entry name" value="LPS_assembly_LptD"/>
    <property type="match status" value="1"/>
</dbReference>
<dbReference type="GO" id="GO:0009279">
    <property type="term" value="C:cell outer membrane"/>
    <property type="evidence" value="ECO:0007669"/>
    <property type="project" value="UniProtKB-SubCell"/>
</dbReference>
<keyword evidence="6" id="KW-1185">Reference proteome</keyword>
<evidence type="ECO:0000256" key="2">
    <source>
        <dbReference type="HAMAP-Rule" id="MF_01411"/>
    </source>
</evidence>
<dbReference type="InterPro" id="IPR007543">
    <property type="entry name" value="LptD_C"/>
</dbReference>
<dbReference type="InterPro" id="IPR050218">
    <property type="entry name" value="LptD"/>
</dbReference>
<dbReference type="GO" id="GO:0015920">
    <property type="term" value="P:lipopolysaccharide transport"/>
    <property type="evidence" value="ECO:0007669"/>
    <property type="project" value="InterPro"/>
</dbReference>
<dbReference type="Pfam" id="PF04453">
    <property type="entry name" value="LptD"/>
    <property type="match status" value="1"/>
</dbReference>
<dbReference type="STRING" id="406100.SAMN04488052_11176"/>
<proteinExistence type="inferred from homology"/>
<dbReference type="PANTHER" id="PTHR30189">
    <property type="entry name" value="LPS-ASSEMBLY PROTEIN"/>
    <property type="match status" value="1"/>
</dbReference>
<keyword evidence="2" id="KW-0732">Signal</keyword>
<sequence>MPLATPAIRNGLVAAALVTALGIHPLGADSGDDDTQWPLLSGDNGRWAGCIAPMDGARIDTARSAPSREGAEATVDADTLDYDGGIYSLRGDVELERADQQLRADAMRFDEREQRADALGDLRYRETGLLLGASQGFLLLDEDTGEMDQVRYLLPETLTQGEAGRIQLLDAGVSMAHDTTYSTCEPGNEAWMLRADRVRLDRDSGTGEAWHARLTVRDFPVAYSPYVNFPIDDRRKSGLLPATLRQSDRSGTDITVPYYWNIAPNYDATLAPRYLSRRGFMLGGEFRYLQPSFSGEVDGSYLPEDDRTGEDRWQLGLDHRHRFSPNVRGDLQLARVSDDQYFRDFGDSLRTSTTRHLRSRGRLRYDTYSLSGVASAEIYQTVDPTLGRSDRPYERLPRLQLDHRPGDGPLGLRLETDSELVRFDHPTPDERITGVRADIAPRLSRPFVGLAGFFTPAVTLRHTQYDLDSATNPATPDIDATDNENPSRTVPIASLDTGLVFERHFNAFDRSLRQTLEPRLFYLYVPERDQSDLPLFDTGEAVPGLFQFFSENRFSGRDRVGDANQVTGGLTSRFLSRETGQEFLRLGVAQVRYFDDRQVMLEGDPGAAEERDYSDVIAEARATLPNNLRASTEIQWNPDTERTSLSGVRLSYQPRPDSIITTSYRARRDVNDDLELEQRDINIAWPVHPRWHVLGGWRYSMLEDRTLESFGGLQYRDCCWSVRLLGRYYREEPTEEPERSIMLQFELRGLGSVGDDIQGFLEDSMFGYGRRR</sequence>
<comment type="subcellular location">
    <subcellularLocation>
        <location evidence="2">Cell outer membrane</location>
    </subcellularLocation>
</comment>
<comment type="function">
    <text evidence="2">Together with LptE, is involved in the assembly of lipopolysaccharide (LPS) at the surface of the outer membrane.</text>
</comment>
<dbReference type="EMBL" id="FOEG01000011">
    <property type="protein sequence ID" value="SEP13245.1"/>
    <property type="molecule type" value="Genomic_DNA"/>
</dbReference>
<dbReference type="OrthoDB" id="9760225at2"/>
<dbReference type="AlphaFoldDB" id="A0A1H8VCV9"/>
<dbReference type="PANTHER" id="PTHR30189:SF1">
    <property type="entry name" value="LPS-ASSEMBLY PROTEIN LPTD"/>
    <property type="match status" value="1"/>
</dbReference>